<feature type="repeat" description="PPR" evidence="3">
    <location>
        <begin position="364"/>
        <end position="398"/>
    </location>
</feature>
<feature type="chain" id="PRO_5034629902" evidence="4">
    <location>
        <begin position="22"/>
        <end position="671"/>
    </location>
</feature>
<feature type="signal peptide" evidence="4">
    <location>
        <begin position="1"/>
        <end position="21"/>
    </location>
</feature>
<dbReference type="Pfam" id="PF13041">
    <property type="entry name" value="PPR_2"/>
    <property type="match status" value="3"/>
</dbReference>
<dbReference type="InterPro" id="IPR011990">
    <property type="entry name" value="TPR-like_helical_dom_sf"/>
</dbReference>
<dbReference type="OrthoDB" id="1700852at2759"/>
<gene>
    <name evidence="7" type="primary">LOC103697509</name>
</gene>
<dbReference type="Gene3D" id="1.25.40.10">
    <property type="entry name" value="Tetratricopeptide repeat domain"/>
    <property type="match status" value="3"/>
</dbReference>
<reference evidence="7" key="2">
    <citation type="submission" date="2025-08" db="UniProtKB">
        <authorList>
            <consortium name="RefSeq"/>
        </authorList>
    </citation>
    <scope>IDENTIFICATION</scope>
    <source>
        <tissue evidence="7">Young leaves</tissue>
    </source>
</reference>
<dbReference type="InterPro" id="IPR046960">
    <property type="entry name" value="PPR_At4g14850-like_plant"/>
</dbReference>
<dbReference type="FunFam" id="1.25.40.10:FF:000073">
    <property type="entry name" value="Pentatricopeptide repeat-containing protein chloroplastic"/>
    <property type="match status" value="1"/>
</dbReference>
<protein>
    <submittedName>
        <fullName evidence="7">Pentatricopeptide repeat-containing protein At2g41080</fullName>
    </submittedName>
</protein>
<evidence type="ECO:0000259" key="5">
    <source>
        <dbReference type="Pfam" id="PF14432"/>
    </source>
</evidence>
<comment type="similarity">
    <text evidence="1">Belongs to the PPR family. PCMP-H subfamily.</text>
</comment>
<keyword evidence="4" id="KW-0732">Signal</keyword>
<dbReference type="PROSITE" id="PS51375">
    <property type="entry name" value="PPR"/>
    <property type="match status" value="4"/>
</dbReference>
<organism evidence="6 7">
    <name type="scientific">Phoenix dactylifera</name>
    <name type="common">Date palm</name>
    <dbReference type="NCBI Taxonomy" id="42345"/>
    <lineage>
        <taxon>Eukaryota</taxon>
        <taxon>Viridiplantae</taxon>
        <taxon>Streptophyta</taxon>
        <taxon>Embryophyta</taxon>
        <taxon>Tracheophyta</taxon>
        <taxon>Spermatophyta</taxon>
        <taxon>Magnoliopsida</taxon>
        <taxon>Liliopsida</taxon>
        <taxon>Arecaceae</taxon>
        <taxon>Coryphoideae</taxon>
        <taxon>Phoeniceae</taxon>
        <taxon>Phoenix</taxon>
    </lineage>
</organism>
<dbReference type="GO" id="GO:0008270">
    <property type="term" value="F:zinc ion binding"/>
    <property type="evidence" value="ECO:0007669"/>
    <property type="project" value="InterPro"/>
</dbReference>
<feature type="domain" description="DYW" evidence="5">
    <location>
        <begin position="579"/>
        <end position="671"/>
    </location>
</feature>
<dbReference type="PANTHER" id="PTHR47926:SF409">
    <property type="entry name" value="DYW DOMAIN-CONTAINING PROTEIN"/>
    <property type="match status" value="1"/>
</dbReference>
<keyword evidence="2" id="KW-0677">Repeat</keyword>
<name>A0A8B9A5P2_PHODC</name>
<reference evidence="6" key="1">
    <citation type="journal article" date="2019" name="Nat. Commun.">
        <title>Genome-wide association mapping of date palm fruit traits.</title>
        <authorList>
            <person name="Hazzouri K.M."/>
            <person name="Gros-Balthazard M."/>
            <person name="Flowers J.M."/>
            <person name="Copetti D."/>
            <person name="Lemansour A."/>
            <person name="Lebrun M."/>
            <person name="Masmoudi K."/>
            <person name="Ferrand S."/>
            <person name="Dhar M.I."/>
            <person name="Fresquez Z.A."/>
            <person name="Rosas U."/>
            <person name="Zhang J."/>
            <person name="Talag J."/>
            <person name="Lee S."/>
            <person name="Kudrna D."/>
            <person name="Powell R.F."/>
            <person name="Leitch I.J."/>
            <person name="Krueger R.R."/>
            <person name="Wing R.A."/>
            <person name="Amiri K.M.A."/>
            <person name="Purugganan M.D."/>
        </authorList>
    </citation>
    <scope>NUCLEOTIDE SEQUENCE [LARGE SCALE GENOMIC DNA]</scope>
    <source>
        <strain evidence="6">cv. Khalas</strain>
    </source>
</reference>
<dbReference type="KEGG" id="pda:103697509"/>
<sequence length="671" mass="74531">MAKPPLKHLLLPALKLTKLLSKTFCCSPCQPRSQSSVKSKQAFIHLCSKGSLREALQGFLPELFADPNLFSHLLQACCLLPLRHGQQIHALIITSGASNDRFTANHLLHMYSKIGLLQTALSLFGAMPRRNVMSYNILLGGLLQNGDLRDARELFDDMPERNLATWNAMVTGLTHFGLDEQGLELFAEMRRQGLRPDEFSLGSVLRCCAGIKDVSSGRQIHSCVIYSGFECDMCVGSSLAHMYMRNGCLEEGERVLKGLPALNIVSCNTIIAGRVQNGDPEGALDYFSLMKAAGLAPDQVTFVSVMSSCSDLAALGQGQQIHSQATKAGVDQVVAVRSSLVSMYSKCGCLDDSAKVFSESNGSDLVLWSSMIAAYGFHGHGQKAIKLFEEMVEEGTEPNEVTFLSLLYACSHSGLKDKGMEYFELMTQKYRLKPTLKHYTCIVDLLGRSGCLDEAEALIKSMPVSADGVIWKTLLSACKTHRNAEMAEQVAEHVLRLEPQDSASYVLLSNIRATSKRWGEVSEIRRAMRERRVRKEPGISWVELRGQVHQFSTGDRLHPMQGEIEVCLNQLIGKMRQYGYVPDTSTVLHDMDDEEKECSLAHHSEKLAIAFAILSMPEGVPIRVMKNLRVCDDCHVAIKFISKIVDREIIVRDVSRFHHFRDGECSCGDYW</sequence>
<keyword evidence="6" id="KW-1185">Reference proteome</keyword>
<feature type="repeat" description="PPR" evidence="3">
    <location>
        <begin position="263"/>
        <end position="297"/>
    </location>
</feature>
<dbReference type="FunFam" id="1.25.40.10:FF:000325">
    <property type="entry name" value="Pentatricopeptide repeat-containing protein At4g14820"/>
    <property type="match status" value="1"/>
</dbReference>
<dbReference type="GO" id="GO:0003723">
    <property type="term" value="F:RNA binding"/>
    <property type="evidence" value="ECO:0007669"/>
    <property type="project" value="InterPro"/>
</dbReference>
<dbReference type="RefSeq" id="XP_038981961.1">
    <property type="nucleotide sequence ID" value="XM_039126033.1"/>
</dbReference>
<evidence type="ECO:0000313" key="6">
    <source>
        <dbReference type="Proteomes" id="UP000228380"/>
    </source>
</evidence>
<dbReference type="Proteomes" id="UP000228380">
    <property type="component" value="Chromosome 4"/>
</dbReference>
<dbReference type="PANTHER" id="PTHR47926">
    <property type="entry name" value="PENTATRICOPEPTIDE REPEAT-CONTAINING PROTEIN"/>
    <property type="match status" value="1"/>
</dbReference>
<dbReference type="NCBIfam" id="TIGR00756">
    <property type="entry name" value="PPR"/>
    <property type="match status" value="4"/>
</dbReference>
<evidence type="ECO:0000313" key="7">
    <source>
        <dbReference type="RefSeq" id="XP_038981961.1"/>
    </source>
</evidence>
<dbReference type="InterPro" id="IPR032867">
    <property type="entry name" value="DYW_dom"/>
</dbReference>
<feature type="repeat" description="PPR" evidence="3">
    <location>
        <begin position="131"/>
        <end position="161"/>
    </location>
</feature>
<dbReference type="Pfam" id="PF14432">
    <property type="entry name" value="DYW_deaminase"/>
    <property type="match status" value="1"/>
</dbReference>
<dbReference type="GO" id="GO:0009451">
    <property type="term" value="P:RNA modification"/>
    <property type="evidence" value="ECO:0007669"/>
    <property type="project" value="InterPro"/>
</dbReference>
<dbReference type="FunFam" id="1.25.40.10:FF:000442">
    <property type="entry name" value="Pentatricopeptide repeat-containing protein At3g49710"/>
    <property type="match status" value="1"/>
</dbReference>
<dbReference type="InterPro" id="IPR002885">
    <property type="entry name" value="PPR_rpt"/>
</dbReference>
<dbReference type="Pfam" id="PF01535">
    <property type="entry name" value="PPR"/>
    <property type="match status" value="3"/>
</dbReference>
<feature type="repeat" description="PPR" evidence="3">
    <location>
        <begin position="162"/>
        <end position="196"/>
    </location>
</feature>
<evidence type="ECO:0000256" key="1">
    <source>
        <dbReference type="ARBA" id="ARBA00006643"/>
    </source>
</evidence>
<dbReference type="InterPro" id="IPR046848">
    <property type="entry name" value="E_motif"/>
</dbReference>
<proteinExistence type="inferred from homology"/>
<dbReference type="GeneID" id="103697509"/>
<accession>A0A8B9A5P2</accession>
<dbReference type="AlphaFoldDB" id="A0A8B9A5P2"/>
<evidence type="ECO:0000256" key="3">
    <source>
        <dbReference type="PROSITE-ProRule" id="PRU00708"/>
    </source>
</evidence>
<dbReference type="Pfam" id="PF20431">
    <property type="entry name" value="E_motif"/>
    <property type="match status" value="1"/>
</dbReference>
<evidence type="ECO:0000256" key="4">
    <source>
        <dbReference type="SAM" id="SignalP"/>
    </source>
</evidence>
<evidence type="ECO:0000256" key="2">
    <source>
        <dbReference type="ARBA" id="ARBA00022737"/>
    </source>
</evidence>